<dbReference type="EMBL" id="NISK01000002">
    <property type="protein sequence ID" value="OWQ97173.1"/>
    <property type="molecule type" value="Genomic_DNA"/>
</dbReference>
<feature type="transmembrane region" description="Helical" evidence="1">
    <location>
        <begin position="173"/>
        <end position="196"/>
    </location>
</feature>
<evidence type="ECO:0000313" key="3">
    <source>
        <dbReference type="Proteomes" id="UP000197361"/>
    </source>
</evidence>
<organism evidence="2 3">
    <name type="scientific">Sphingopyxis bauzanensis</name>
    <dbReference type="NCBI Taxonomy" id="651663"/>
    <lineage>
        <taxon>Bacteria</taxon>
        <taxon>Pseudomonadati</taxon>
        <taxon>Pseudomonadota</taxon>
        <taxon>Alphaproteobacteria</taxon>
        <taxon>Sphingomonadales</taxon>
        <taxon>Sphingomonadaceae</taxon>
        <taxon>Sphingopyxis</taxon>
    </lineage>
</organism>
<dbReference type="Proteomes" id="UP000197361">
    <property type="component" value="Unassembled WGS sequence"/>
</dbReference>
<gene>
    <name evidence="2" type="ORF">CDQ92_08900</name>
</gene>
<comment type="caution">
    <text evidence="2">The sequence shown here is derived from an EMBL/GenBank/DDBJ whole genome shotgun (WGS) entry which is preliminary data.</text>
</comment>
<keyword evidence="3" id="KW-1185">Reference proteome</keyword>
<protein>
    <submittedName>
        <fullName evidence="2">Uncharacterized protein</fullName>
    </submittedName>
</protein>
<proteinExistence type="predicted"/>
<accession>A0A246JW12</accession>
<keyword evidence="1" id="KW-0812">Transmembrane</keyword>
<dbReference type="OrthoDB" id="7478783at2"/>
<feature type="transmembrane region" description="Helical" evidence="1">
    <location>
        <begin position="146"/>
        <end position="166"/>
    </location>
</feature>
<evidence type="ECO:0000256" key="1">
    <source>
        <dbReference type="SAM" id="Phobius"/>
    </source>
</evidence>
<keyword evidence="1" id="KW-0472">Membrane</keyword>
<feature type="transmembrane region" description="Helical" evidence="1">
    <location>
        <begin position="57"/>
        <end position="79"/>
    </location>
</feature>
<feature type="transmembrane region" description="Helical" evidence="1">
    <location>
        <begin position="109"/>
        <end position="134"/>
    </location>
</feature>
<evidence type="ECO:0000313" key="2">
    <source>
        <dbReference type="EMBL" id="OWQ97173.1"/>
    </source>
</evidence>
<reference evidence="2 3" key="1">
    <citation type="journal article" date="2010" name="Int. J. Syst. Evol. Microbiol.">
        <title>Sphingopyxis bauzanensis sp. nov., a psychrophilic bacterium isolated from soil.</title>
        <authorList>
            <person name="Zhang D.C."/>
            <person name="Liu H.C."/>
            <person name="Xin Y.H."/>
            <person name="Zhou Y.G."/>
            <person name="Schinner F."/>
            <person name="Margesin R."/>
        </authorList>
    </citation>
    <scope>NUCLEOTIDE SEQUENCE [LARGE SCALE GENOMIC DNA]</scope>
    <source>
        <strain evidence="2 3">DSM 22271</strain>
    </source>
</reference>
<keyword evidence="1" id="KW-1133">Transmembrane helix</keyword>
<feature type="transmembrane region" description="Helical" evidence="1">
    <location>
        <begin position="34"/>
        <end position="51"/>
    </location>
</feature>
<dbReference type="AlphaFoldDB" id="A0A246JW12"/>
<sequence>MSETAPLLWLGAAAIVAAVLQLRRAWGLPRRSTLQNGIAWTLMLAGAALALADSGAWGLAVAALFGMASAALLLAHAGWTSPQGKGRASDRKAHMLPERGEPRNIGRRLLTFLITIPLAFTASLIAALGVRALAGMGGWSDANGNALALLLLPLLWGILAFWLLMMPRRRSQWACLAVPAVAGLGLIFIGIFIGGAV</sequence>
<name>A0A246JW12_9SPHN</name>
<feature type="transmembrane region" description="Helical" evidence="1">
    <location>
        <begin position="6"/>
        <end position="22"/>
    </location>
</feature>
<dbReference type="RefSeq" id="WP_088441030.1">
    <property type="nucleotide sequence ID" value="NZ_BMMC01000006.1"/>
</dbReference>